<feature type="transmembrane region" description="Helical" evidence="1">
    <location>
        <begin position="39"/>
        <end position="59"/>
    </location>
</feature>
<evidence type="ECO:0000256" key="1">
    <source>
        <dbReference type="SAM" id="Phobius"/>
    </source>
</evidence>
<evidence type="ECO:0000313" key="2">
    <source>
        <dbReference type="EMBL" id="CAG8525528.1"/>
    </source>
</evidence>
<comment type="caution">
    <text evidence="2">The sequence shown here is derived from an EMBL/GenBank/DDBJ whole genome shotgun (WGS) entry which is preliminary data.</text>
</comment>
<keyword evidence="1" id="KW-0812">Transmembrane</keyword>
<dbReference type="Proteomes" id="UP000789706">
    <property type="component" value="Unassembled WGS sequence"/>
</dbReference>
<keyword evidence="1" id="KW-1133">Transmembrane helix</keyword>
<gene>
    <name evidence="2" type="ORF">DEBURN_LOCUS5880</name>
</gene>
<protein>
    <submittedName>
        <fullName evidence="2">11422_t:CDS:1</fullName>
    </submittedName>
</protein>
<reference evidence="2" key="1">
    <citation type="submission" date="2021-06" db="EMBL/GenBank/DDBJ databases">
        <authorList>
            <person name="Kallberg Y."/>
            <person name="Tangrot J."/>
            <person name="Rosling A."/>
        </authorList>
    </citation>
    <scope>NUCLEOTIDE SEQUENCE</scope>
    <source>
        <strain evidence="2">AZ414A</strain>
    </source>
</reference>
<proteinExistence type="predicted"/>
<evidence type="ECO:0000313" key="3">
    <source>
        <dbReference type="Proteomes" id="UP000789706"/>
    </source>
</evidence>
<organism evidence="2 3">
    <name type="scientific">Diversispora eburnea</name>
    <dbReference type="NCBI Taxonomy" id="1213867"/>
    <lineage>
        <taxon>Eukaryota</taxon>
        <taxon>Fungi</taxon>
        <taxon>Fungi incertae sedis</taxon>
        <taxon>Mucoromycota</taxon>
        <taxon>Glomeromycotina</taxon>
        <taxon>Glomeromycetes</taxon>
        <taxon>Diversisporales</taxon>
        <taxon>Diversisporaceae</taxon>
        <taxon>Diversispora</taxon>
    </lineage>
</organism>
<sequence>MFSYLSLLFEPKVYVKGGAGSRWVFWYYSTNGGISCGNYRIIIFSTTGFLILLILYCNISTKKKIKSKEVKTIIVRLSPEISIQVHVPTLVYIKQNNLDSMHNRSNTFFYNAGYMLFFNTLQKLIRTNPKIPTNNLALAAVIAWKRSSNEDRLEFTRLAREAGIDN</sequence>
<accession>A0A9N9FD57</accession>
<keyword evidence="1" id="KW-0472">Membrane</keyword>
<dbReference type="EMBL" id="CAJVPK010000553">
    <property type="protein sequence ID" value="CAG8525528.1"/>
    <property type="molecule type" value="Genomic_DNA"/>
</dbReference>
<keyword evidence="3" id="KW-1185">Reference proteome</keyword>
<name>A0A9N9FD57_9GLOM</name>
<dbReference type="OrthoDB" id="2422361at2759"/>
<dbReference type="AlphaFoldDB" id="A0A9N9FD57"/>